<feature type="transmembrane region" description="Helical" evidence="6">
    <location>
        <begin position="6"/>
        <end position="25"/>
    </location>
</feature>
<dbReference type="eggNOG" id="COG0730">
    <property type="taxonomic scope" value="Bacteria"/>
</dbReference>
<dbReference type="KEGG" id="pme:NATL1_09121"/>
<name>A2C1W0_PROM1</name>
<dbReference type="Proteomes" id="UP000002592">
    <property type="component" value="Chromosome"/>
</dbReference>
<evidence type="ECO:0000313" key="7">
    <source>
        <dbReference type="EMBL" id="ABM75470.1"/>
    </source>
</evidence>
<evidence type="ECO:0000256" key="5">
    <source>
        <dbReference type="ARBA" id="ARBA00023136"/>
    </source>
</evidence>
<dbReference type="AlphaFoldDB" id="A2C1W0"/>
<evidence type="ECO:0000313" key="8">
    <source>
        <dbReference type="Proteomes" id="UP000002592"/>
    </source>
</evidence>
<dbReference type="InterPro" id="IPR051598">
    <property type="entry name" value="TSUP/Inactive_protease-like"/>
</dbReference>
<organism evidence="7 8">
    <name type="scientific">Prochlorococcus marinus (strain NATL1A)</name>
    <dbReference type="NCBI Taxonomy" id="167555"/>
    <lineage>
        <taxon>Bacteria</taxon>
        <taxon>Bacillati</taxon>
        <taxon>Cyanobacteriota</taxon>
        <taxon>Cyanophyceae</taxon>
        <taxon>Synechococcales</taxon>
        <taxon>Prochlorococcaceae</taxon>
        <taxon>Prochlorococcus</taxon>
    </lineage>
</organism>
<protein>
    <recommendedName>
        <fullName evidence="6">Probable membrane transporter protein</fullName>
    </recommendedName>
</protein>
<dbReference type="HOGENOM" id="CLU_045498_2_0_3"/>
<evidence type="ECO:0000256" key="4">
    <source>
        <dbReference type="ARBA" id="ARBA00022989"/>
    </source>
</evidence>
<keyword evidence="5 6" id="KW-0472">Membrane</keyword>
<comment type="similarity">
    <text evidence="2 6">Belongs to the 4-toluene sulfonate uptake permease (TSUP) (TC 2.A.102) family.</text>
</comment>
<dbReference type="InterPro" id="IPR002781">
    <property type="entry name" value="TM_pro_TauE-like"/>
</dbReference>
<gene>
    <name evidence="7" type="ordered locus">NATL1_09121</name>
</gene>
<evidence type="ECO:0000256" key="1">
    <source>
        <dbReference type="ARBA" id="ARBA00004141"/>
    </source>
</evidence>
<reference evidence="8" key="1">
    <citation type="journal article" date="2007" name="PLoS Genet.">
        <title>Patterns and implications of gene gain and loss in the evolution of Prochlorococcus.</title>
        <authorList>
            <person name="Kettler G.C."/>
            <person name="Martiny A.C."/>
            <person name="Huang K."/>
            <person name="Zucker J."/>
            <person name="Coleman M.L."/>
            <person name="Rodrigue S."/>
            <person name="Chen F."/>
            <person name="Lapidus A."/>
            <person name="Ferriera S."/>
            <person name="Johnson J."/>
            <person name="Steglich C."/>
            <person name="Church G.M."/>
            <person name="Richardson P."/>
            <person name="Chisholm S.W."/>
        </authorList>
    </citation>
    <scope>NUCLEOTIDE SEQUENCE [LARGE SCALE GENOMIC DNA]</scope>
    <source>
        <strain evidence="8">NATL1A</strain>
    </source>
</reference>
<keyword evidence="3 6" id="KW-0812">Transmembrane</keyword>
<proteinExistence type="inferred from homology"/>
<sequence length="257" mass="27456">MLNNDIFSHIILGIISFFSNFISALSGGGAGLIQLPALLFLGLPFSKALATHKVASVALGLGASIPHLKRRSLRINYALLILISGIPGVLLGAYTSSILPSSFSTTLLGILTLFLSFYSIKQKNLGSSNQKLSINKLRILIGSFGLFIIGFLNGYLSSGTGLFVTIWMIILFDLSFSVAVAYTLIFVGIFWNGIGAFSLGMSGNIIWDYIPVLILGSLLGGYLGAKFSIIKGTKFIKVVFELVSFSVGISLLVKGFL</sequence>
<keyword evidence="4 6" id="KW-1133">Transmembrane helix</keyword>
<accession>A2C1W0</accession>
<feature type="transmembrane region" description="Helical" evidence="6">
    <location>
        <begin position="101"/>
        <end position="118"/>
    </location>
</feature>
<feature type="transmembrane region" description="Helical" evidence="6">
    <location>
        <begin position="75"/>
        <end position="95"/>
    </location>
</feature>
<dbReference type="PANTHER" id="PTHR43701:SF5">
    <property type="entry name" value="MEMBRANE TRANSPORTER PROTEIN-RELATED"/>
    <property type="match status" value="1"/>
</dbReference>
<feature type="transmembrane region" description="Helical" evidence="6">
    <location>
        <begin position="162"/>
        <end position="194"/>
    </location>
</feature>
<feature type="transmembrane region" description="Helical" evidence="6">
    <location>
        <begin position="206"/>
        <end position="223"/>
    </location>
</feature>
<dbReference type="PANTHER" id="PTHR43701">
    <property type="entry name" value="MEMBRANE TRANSPORTER PROTEIN MJ0441-RELATED"/>
    <property type="match status" value="1"/>
</dbReference>
<feature type="transmembrane region" description="Helical" evidence="6">
    <location>
        <begin position="139"/>
        <end position="156"/>
    </location>
</feature>
<dbReference type="Pfam" id="PF01925">
    <property type="entry name" value="TauE"/>
    <property type="match status" value="1"/>
</dbReference>
<dbReference type="RefSeq" id="WP_011823608.1">
    <property type="nucleotide sequence ID" value="NC_008819.1"/>
</dbReference>
<dbReference type="EMBL" id="CP000553">
    <property type="protein sequence ID" value="ABM75470.1"/>
    <property type="molecule type" value="Genomic_DNA"/>
</dbReference>
<feature type="transmembrane region" description="Helical" evidence="6">
    <location>
        <begin position="235"/>
        <end position="253"/>
    </location>
</feature>
<dbReference type="GO" id="GO:0005886">
    <property type="term" value="C:plasma membrane"/>
    <property type="evidence" value="ECO:0007669"/>
    <property type="project" value="UniProtKB-SubCell"/>
</dbReference>
<keyword evidence="6" id="KW-1003">Cell membrane</keyword>
<evidence type="ECO:0000256" key="6">
    <source>
        <dbReference type="RuleBase" id="RU363041"/>
    </source>
</evidence>
<comment type="subcellular location">
    <subcellularLocation>
        <location evidence="6">Cell membrane</location>
        <topology evidence="6">Multi-pass membrane protein</topology>
    </subcellularLocation>
    <subcellularLocation>
        <location evidence="1">Membrane</location>
        <topology evidence="1">Multi-pass membrane protein</topology>
    </subcellularLocation>
</comment>
<evidence type="ECO:0000256" key="3">
    <source>
        <dbReference type="ARBA" id="ARBA00022692"/>
    </source>
</evidence>
<evidence type="ECO:0000256" key="2">
    <source>
        <dbReference type="ARBA" id="ARBA00009142"/>
    </source>
</evidence>